<sequence length="121" mass="13808">MEFDNNIPIYIQVIADIKKDIVTGVIQLGEKLPSGRDLALKYQINPNTANRIYKELEGEEVCFTKRGLGTYVTMDEEKLKSIREEMAGTLLDNFIAGMKDLGFKKEEIIKIIEVKYDAKSF</sequence>
<dbReference type="EMBL" id="FOWD01000017">
    <property type="protein sequence ID" value="SFO31361.1"/>
    <property type="molecule type" value="Genomic_DNA"/>
</dbReference>
<feature type="domain" description="HTH gntR-type" evidence="4">
    <location>
        <begin position="7"/>
        <end position="75"/>
    </location>
</feature>
<evidence type="ECO:0000313" key="6">
    <source>
        <dbReference type="Proteomes" id="UP000198806"/>
    </source>
</evidence>
<evidence type="ECO:0000256" key="2">
    <source>
        <dbReference type="ARBA" id="ARBA00023125"/>
    </source>
</evidence>
<evidence type="ECO:0000256" key="3">
    <source>
        <dbReference type="ARBA" id="ARBA00023163"/>
    </source>
</evidence>
<dbReference type="RefSeq" id="WP_170847969.1">
    <property type="nucleotide sequence ID" value="NZ_BAABFM010000001.1"/>
</dbReference>
<dbReference type="Gene3D" id="1.10.10.10">
    <property type="entry name" value="Winged helix-like DNA-binding domain superfamily/Winged helix DNA-binding domain"/>
    <property type="match status" value="1"/>
</dbReference>
<dbReference type="PANTHER" id="PTHR38445">
    <property type="entry name" value="HTH-TYPE TRANSCRIPTIONAL REPRESSOR YTRA"/>
    <property type="match status" value="1"/>
</dbReference>
<dbReference type="GO" id="GO:0003700">
    <property type="term" value="F:DNA-binding transcription factor activity"/>
    <property type="evidence" value="ECO:0007669"/>
    <property type="project" value="InterPro"/>
</dbReference>
<dbReference type="SMART" id="SM00345">
    <property type="entry name" value="HTH_GNTR"/>
    <property type="match status" value="1"/>
</dbReference>
<proteinExistence type="predicted"/>
<dbReference type="SUPFAM" id="SSF46785">
    <property type="entry name" value="Winged helix' DNA-binding domain"/>
    <property type="match status" value="1"/>
</dbReference>
<evidence type="ECO:0000313" key="5">
    <source>
        <dbReference type="EMBL" id="SFO31361.1"/>
    </source>
</evidence>
<keyword evidence="3" id="KW-0804">Transcription</keyword>
<dbReference type="GO" id="GO:0003677">
    <property type="term" value="F:DNA binding"/>
    <property type="evidence" value="ECO:0007669"/>
    <property type="project" value="UniProtKB-KW"/>
</dbReference>
<evidence type="ECO:0000259" key="4">
    <source>
        <dbReference type="PROSITE" id="PS50949"/>
    </source>
</evidence>
<evidence type="ECO:0000256" key="1">
    <source>
        <dbReference type="ARBA" id="ARBA00023015"/>
    </source>
</evidence>
<dbReference type="AlphaFoldDB" id="A0A1I5G786"/>
<keyword evidence="6" id="KW-1185">Reference proteome</keyword>
<dbReference type="Proteomes" id="UP000198806">
    <property type="component" value="Unassembled WGS sequence"/>
</dbReference>
<dbReference type="CDD" id="cd07377">
    <property type="entry name" value="WHTH_GntR"/>
    <property type="match status" value="1"/>
</dbReference>
<dbReference type="PROSITE" id="PS50949">
    <property type="entry name" value="HTH_GNTR"/>
    <property type="match status" value="1"/>
</dbReference>
<dbReference type="Pfam" id="PF00392">
    <property type="entry name" value="GntR"/>
    <property type="match status" value="1"/>
</dbReference>
<keyword evidence="1" id="KW-0805">Transcription regulation</keyword>
<dbReference type="InterPro" id="IPR000524">
    <property type="entry name" value="Tscrpt_reg_HTH_GntR"/>
</dbReference>
<name>A0A1I5G786_9FIRM</name>
<gene>
    <name evidence="5" type="ORF">SAMN04489757_11788</name>
</gene>
<keyword evidence="2 5" id="KW-0238">DNA-binding</keyword>
<accession>A0A1I5G786</accession>
<dbReference type="PANTHER" id="PTHR38445:SF6">
    <property type="entry name" value="GNTR-FAMILY TRANSCRIPTIONAL REGULATOR"/>
    <property type="match status" value="1"/>
</dbReference>
<dbReference type="STRING" id="1527.SAMN04489757_11788"/>
<protein>
    <submittedName>
        <fullName evidence="5">DNA-binding transcriptional regulator YhcF, GntR family</fullName>
    </submittedName>
</protein>
<reference evidence="5 6" key="1">
    <citation type="submission" date="2016-10" db="EMBL/GenBank/DDBJ databases">
        <authorList>
            <person name="de Groot N.N."/>
        </authorList>
    </citation>
    <scope>NUCLEOTIDE SEQUENCE [LARGE SCALE GENOMIC DNA]</scope>
    <source>
        <strain evidence="5 6">DSM 1283</strain>
    </source>
</reference>
<organism evidence="5 6">
    <name type="scientific">Anaerocolumna aminovalerica</name>
    <dbReference type="NCBI Taxonomy" id="1527"/>
    <lineage>
        <taxon>Bacteria</taxon>
        <taxon>Bacillati</taxon>
        <taxon>Bacillota</taxon>
        <taxon>Clostridia</taxon>
        <taxon>Lachnospirales</taxon>
        <taxon>Lachnospiraceae</taxon>
        <taxon>Anaerocolumna</taxon>
    </lineage>
</organism>
<dbReference type="InterPro" id="IPR036388">
    <property type="entry name" value="WH-like_DNA-bd_sf"/>
</dbReference>
<dbReference type="InterPro" id="IPR036390">
    <property type="entry name" value="WH_DNA-bd_sf"/>
</dbReference>